<feature type="chain" id="PRO_5002258910" description="Protein kinase domain-containing protein" evidence="12">
    <location>
        <begin position="26"/>
        <end position="822"/>
    </location>
</feature>
<evidence type="ECO:0000256" key="10">
    <source>
        <dbReference type="SAM" id="MobiDB-lite"/>
    </source>
</evidence>
<evidence type="ECO:0000256" key="6">
    <source>
        <dbReference type="ARBA" id="ARBA00022989"/>
    </source>
</evidence>
<organism evidence="14 15">
    <name type="scientific">Brassica oleracea var. oleracea</name>
    <dbReference type="NCBI Taxonomy" id="109376"/>
    <lineage>
        <taxon>Eukaryota</taxon>
        <taxon>Viridiplantae</taxon>
        <taxon>Streptophyta</taxon>
        <taxon>Embryophyta</taxon>
        <taxon>Tracheophyta</taxon>
        <taxon>Spermatophyta</taxon>
        <taxon>Magnoliopsida</taxon>
        <taxon>eudicotyledons</taxon>
        <taxon>Gunneridae</taxon>
        <taxon>Pentapetalae</taxon>
        <taxon>rosids</taxon>
        <taxon>malvids</taxon>
        <taxon>Brassicales</taxon>
        <taxon>Brassicaceae</taxon>
        <taxon>Brassiceae</taxon>
        <taxon>Brassica</taxon>
    </lineage>
</organism>
<dbReference type="FunFam" id="1.10.510.10:FF:000431">
    <property type="entry name" value="Putative inactive leucine-rich repeat receptor-like protein kinase"/>
    <property type="match status" value="1"/>
</dbReference>
<dbReference type="OMA" id="YSTQDFM"/>
<evidence type="ECO:0000256" key="5">
    <source>
        <dbReference type="ARBA" id="ARBA00022737"/>
    </source>
</evidence>
<dbReference type="Gene3D" id="3.30.200.20">
    <property type="entry name" value="Phosphorylase Kinase, domain 1"/>
    <property type="match status" value="1"/>
</dbReference>
<dbReference type="GO" id="GO:0005524">
    <property type="term" value="F:ATP binding"/>
    <property type="evidence" value="ECO:0007669"/>
    <property type="project" value="InterPro"/>
</dbReference>
<keyword evidence="4 12" id="KW-0732">Signal</keyword>
<dbReference type="STRING" id="109376.A0A0D3CMZ3"/>
<dbReference type="AlphaFoldDB" id="A0A0D3CMZ3"/>
<evidence type="ECO:0000256" key="9">
    <source>
        <dbReference type="ARBA" id="ARBA00023180"/>
    </source>
</evidence>
<keyword evidence="2" id="KW-0433">Leucine-rich repeat</keyword>
<dbReference type="InterPro" id="IPR011009">
    <property type="entry name" value="Kinase-like_dom_sf"/>
</dbReference>
<dbReference type="Proteomes" id="UP000032141">
    <property type="component" value="Chromosome C5"/>
</dbReference>
<name>A0A0D3CMZ3_BRAOL</name>
<dbReference type="EnsemblPlants" id="Bo5g148730.1">
    <property type="protein sequence ID" value="Bo5g148730.1"/>
    <property type="gene ID" value="Bo5g148730"/>
</dbReference>
<protein>
    <recommendedName>
        <fullName evidence="13">Protein kinase domain-containing protein</fullName>
    </recommendedName>
</protein>
<keyword evidence="8" id="KW-0675">Receptor</keyword>
<feature type="compositionally biased region" description="Basic and acidic residues" evidence="10">
    <location>
        <begin position="811"/>
        <end position="822"/>
    </location>
</feature>
<feature type="transmembrane region" description="Helical" evidence="11">
    <location>
        <begin position="389"/>
        <end position="413"/>
    </location>
</feature>
<keyword evidence="3 11" id="KW-0812">Transmembrane</keyword>
<evidence type="ECO:0000259" key="13">
    <source>
        <dbReference type="PROSITE" id="PS50011"/>
    </source>
</evidence>
<dbReference type="InterPro" id="IPR001245">
    <property type="entry name" value="Ser-Thr/Tyr_kinase_cat_dom"/>
</dbReference>
<evidence type="ECO:0000256" key="8">
    <source>
        <dbReference type="ARBA" id="ARBA00023170"/>
    </source>
</evidence>
<sequence length="822" mass="90842">MGKQLCGLPLLLLVLLLSSIDGTTQLQSSQSQTLLRLQQLLYYPKVLTSWNNFTDFCNSEPNSSLTVVCYEDSITQLHITGDRRGHMLPKSFSIDSFVTTLAKLPDVKVLTLVSLGLWGRLPDKINRLSSLEILNVSSNFLFGPVPHELSSLASLQTLILDENMFSGLVPDWIGSLPSLAVLSLRKNAFNGSLPSSLSTLSGLRVLSLANNRFSGALPDLSRLTNLQVLDLESNSFGPMFPRLSHKLVTLILSKNMFRSAVSSQEVTSFYQLQHFDLSFNTFVGPFPTSLMSLPAITYLNISHNKLTGRLSTNLSCNSQLMSVDLSSNLLTGSLPDCLKPSSGVSRDVVYGGNCLANANEDQRPVSFCSNEALAVGIIPQRRNRVKSKLGVALGVTGGVLGLILLAGAVFVVLRRVSAKRKATEASPRFIKENVSMGYTSKLLSDARYISQTMKLGALGLPSYRTFSLEELEYATNNFESSAFMGEGSQGQIYRGRLKDGSFVAIRCLKMKKSCSTQNLMHHIELIAKLRHRHLVSVLGHCFECYLDDSTVSRMFFVFEYVPNGELRSWISDGHVGRLLTWEQRISVAIGVAKGIQFLHTGIVPGVYDNNLRITDVLLDSNLAAKISSYNLPLLVEGLGKVSDVKSLNLVSFLNLLAECVLLFFLRWDKLYQEKELQGVIKDEDKVDIYDFGVILLELIVGRPLKAKGQVDVLKEQLQASISADDGARRSMVDPAVHRTCSDQSLKTMMEICVRCLLKDPLERPSIEDVLWNLQFASQVQEGWLHNSNPPSIRGSPSPAASSRLHVTTLELPRDSGYEEHER</sequence>
<dbReference type="InterPro" id="IPR032675">
    <property type="entry name" value="LRR_dom_sf"/>
</dbReference>
<feature type="region of interest" description="Disordered" evidence="10">
    <location>
        <begin position="786"/>
        <end position="822"/>
    </location>
</feature>
<evidence type="ECO:0000256" key="11">
    <source>
        <dbReference type="SAM" id="Phobius"/>
    </source>
</evidence>
<comment type="subcellular location">
    <subcellularLocation>
        <location evidence="1">Membrane</location>
        <topology evidence="1">Single-pass type I membrane protein</topology>
    </subcellularLocation>
</comment>
<dbReference type="SUPFAM" id="SSF56112">
    <property type="entry name" value="Protein kinase-like (PK-like)"/>
    <property type="match status" value="1"/>
</dbReference>
<evidence type="ECO:0000256" key="3">
    <source>
        <dbReference type="ARBA" id="ARBA00022692"/>
    </source>
</evidence>
<dbReference type="eggNOG" id="ENOG502QQH1">
    <property type="taxonomic scope" value="Eukaryota"/>
</dbReference>
<keyword evidence="15" id="KW-1185">Reference proteome</keyword>
<feature type="domain" description="Protein kinase" evidence="13">
    <location>
        <begin position="478"/>
        <end position="784"/>
    </location>
</feature>
<keyword evidence="7 11" id="KW-0472">Membrane</keyword>
<accession>A0A0D3CMZ3</accession>
<dbReference type="PANTHER" id="PTHR48006">
    <property type="entry name" value="LEUCINE-RICH REPEAT-CONTAINING PROTEIN DDB_G0281931-RELATED"/>
    <property type="match status" value="1"/>
</dbReference>
<dbReference type="GO" id="GO:0004674">
    <property type="term" value="F:protein serine/threonine kinase activity"/>
    <property type="evidence" value="ECO:0007669"/>
    <property type="project" value="UniProtKB-EC"/>
</dbReference>
<dbReference type="Gene3D" id="1.10.510.10">
    <property type="entry name" value="Transferase(Phosphotransferase) domain 1"/>
    <property type="match status" value="1"/>
</dbReference>
<dbReference type="GO" id="GO:0016020">
    <property type="term" value="C:membrane"/>
    <property type="evidence" value="ECO:0007669"/>
    <property type="project" value="UniProtKB-SubCell"/>
</dbReference>
<evidence type="ECO:0000313" key="14">
    <source>
        <dbReference type="EnsemblPlants" id="Bo5g148730.1"/>
    </source>
</evidence>
<dbReference type="InterPro" id="IPR000719">
    <property type="entry name" value="Prot_kinase_dom"/>
</dbReference>
<dbReference type="PANTHER" id="PTHR48006:SF84">
    <property type="entry name" value="REPEAT TRANSMEMBRANE PROTEIN KINASE, PUTATIVE, EXPRESSED-RELATED"/>
    <property type="match status" value="1"/>
</dbReference>
<dbReference type="Pfam" id="PF07714">
    <property type="entry name" value="PK_Tyr_Ser-Thr"/>
    <property type="match status" value="1"/>
</dbReference>
<keyword evidence="6 11" id="KW-1133">Transmembrane helix</keyword>
<dbReference type="FunFam" id="3.80.10.10:FF:001001">
    <property type="entry name" value="Probable inactive leucine-rich repeat receptor-like protein kinase At3g03770"/>
    <property type="match status" value="1"/>
</dbReference>
<feature type="signal peptide" evidence="12">
    <location>
        <begin position="1"/>
        <end position="25"/>
    </location>
</feature>
<reference evidence="14 15" key="1">
    <citation type="journal article" date="2014" name="Genome Biol.">
        <title>Transcriptome and methylome profiling reveals relics of genome dominance in the mesopolyploid Brassica oleracea.</title>
        <authorList>
            <person name="Parkin I.A."/>
            <person name="Koh C."/>
            <person name="Tang H."/>
            <person name="Robinson S.J."/>
            <person name="Kagale S."/>
            <person name="Clarke W.E."/>
            <person name="Town C.D."/>
            <person name="Nixon J."/>
            <person name="Krishnakumar V."/>
            <person name="Bidwell S.L."/>
            <person name="Denoeud F."/>
            <person name="Belcram H."/>
            <person name="Links M.G."/>
            <person name="Just J."/>
            <person name="Clarke C."/>
            <person name="Bender T."/>
            <person name="Huebert T."/>
            <person name="Mason A.S."/>
            <person name="Pires J.C."/>
            <person name="Barker G."/>
            <person name="Moore J."/>
            <person name="Walley P.G."/>
            <person name="Manoli S."/>
            <person name="Batley J."/>
            <person name="Edwards D."/>
            <person name="Nelson M.N."/>
            <person name="Wang X."/>
            <person name="Paterson A.H."/>
            <person name="King G."/>
            <person name="Bancroft I."/>
            <person name="Chalhoub B."/>
            <person name="Sharpe A.G."/>
        </authorList>
    </citation>
    <scope>NUCLEOTIDE SEQUENCE</scope>
    <source>
        <strain evidence="14 15">cv. TO1000</strain>
    </source>
</reference>
<dbReference type="InterPro" id="IPR051824">
    <property type="entry name" value="LRR_Rcpt-Like_S/T_Kinase"/>
</dbReference>
<reference evidence="14" key="2">
    <citation type="submission" date="2015-03" db="UniProtKB">
        <authorList>
            <consortium name="EnsemblPlants"/>
        </authorList>
    </citation>
    <scope>IDENTIFICATION</scope>
</reference>
<dbReference type="PROSITE" id="PS50011">
    <property type="entry name" value="PROTEIN_KINASE_DOM"/>
    <property type="match status" value="1"/>
</dbReference>
<evidence type="ECO:0000256" key="7">
    <source>
        <dbReference type="ARBA" id="ARBA00023136"/>
    </source>
</evidence>
<dbReference type="FunFam" id="3.30.200.20:FF:000285">
    <property type="entry name" value="Putative inactive leucine-rich repeat receptor-like protein kinase"/>
    <property type="match status" value="1"/>
</dbReference>
<dbReference type="SMART" id="SM00220">
    <property type="entry name" value="S_TKc"/>
    <property type="match status" value="1"/>
</dbReference>
<dbReference type="Gramene" id="Bo5g148730.1">
    <property type="protein sequence ID" value="Bo5g148730.1"/>
    <property type="gene ID" value="Bo5g148730"/>
</dbReference>
<keyword evidence="5" id="KW-0677">Repeat</keyword>
<evidence type="ECO:0000313" key="15">
    <source>
        <dbReference type="Proteomes" id="UP000032141"/>
    </source>
</evidence>
<evidence type="ECO:0000256" key="1">
    <source>
        <dbReference type="ARBA" id="ARBA00004479"/>
    </source>
</evidence>
<dbReference type="HOGENOM" id="CLU_000288_108_0_1"/>
<dbReference type="Gene3D" id="3.80.10.10">
    <property type="entry name" value="Ribonuclease Inhibitor"/>
    <property type="match status" value="3"/>
</dbReference>
<dbReference type="FunFam" id="3.80.10.10:FF:000155">
    <property type="entry name" value="Putative inactive leucine-rich repeat receptor-like protein kinase"/>
    <property type="match status" value="1"/>
</dbReference>
<dbReference type="InterPro" id="IPR055414">
    <property type="entry name" value="LRR_R13L4/SHOC2-like"/>
</dbReference>
<evidence type="ECO:0000256" key="2">
    <source>
        <dbReference type="ARBA" id="ARBA00022614"/>
    </source>
</evidence>
<evidence type="ECO:0000256" key="12">
    <source>
        <dbReference type="SAM" id="SignalP"/>
    </source>
</evidence>
<dbReference type="Pfam" id="PF23598">
    <property type="entry name" value="LRR_14"/>
    <property type="match status" value="1"/>
</dbReference>
<dbReference type="SUPFAM" id="SSF52058">
    <property type="entry name" value="L domain-like"/>
    <property type="match status" value="1"/>
</dbReference>
<proteinExistence type="predicted"/>
<keyword evidence="9" id="KW-0325">Glycoprotein</keyword>
<evidence type="ECO:0000256" key="4">
    <source>
        <dbReference type="ARBA" id="ARBA00022729"/>
    </source>
</evidence>